<dbReference type="RefSeq" id="WP_146825273.1">
    <property type="nucleotide sequence ID" value="NZ_BAAAYQ010000001.1"/>
</dbReference>
<evidence type="ECO:0000313" key="2">
    <source>
        <dbReference type="Proteomes" id="UP000321769"/>
    </source>
</evidence>
<accession>A0A512HR44</accession>
<proteinExistence type="predicted"/>
<evidence type="ECO:0000313" key="1">
    <source>
        <dbReference type="EMBL" id="GEO87921.1"/>
    </source>
</evidence>
<organism evidence="1 2">
    <name type="scientific">Aeromicrobium flavum</name>
    <dbReference type="NCBI Taxonomy" id="416568"/>
    <lineage>
        <taxon>Bacteria</taxon>
        <taxon>Bacillati</taxon>
        <taxon>Actinomycetota</taxon>
        <taxon>Actinomycetes</taxon>
        <taxon>Propionibacteriales</taxon>
        <taxon>Nocardioidaceae</taxon>
        <taxon>Aeromicrobium</taxon>
    </lineage>
</organism>
<keyword evidence="2" id="KW-1185">Reference proteome</keyword>
<dbReference type="Proteomes" id="UP000321769">
    <property type="component" value="Unassembled WGS sequence"/>
</dbReference>
<comment type="caution">
    <text evidence="1">The sequence shown here is derived from an EMBL/GenBank/DDBJ whole genome shotgun (WGS) entry which is preliminary data.</text>
</comment>
<gene>
    <name evidence="1" type="ORF">AFL01nite_02480</name>
</gene>
<dbReference type="EMBL" id="BJZQ01000001">
    <property type="protein sequence ID" value="GEO87921.1"/>
    <property type="molecule type" value="Genomic_DNA"/>
</dbReference>
<dbReference type="AlphaFoldDB" id="A0A512HR44"/>
<name>A0A512HR44_9ACTN</name>
<reference evidence="1 2" key="1">
    <citation type="submission" date="2019-07" db="EMBL/GenBank/DDBJ databases">
        <title>Whole genome shotgun sequence of Aeromicrobium flavum NBRC 107625.</title>
        <authorList>
            <person name="Hosoyama A."/>
            <person name="Uohara A."/>
            <person name="Ohji S."/>
            <person name="Ichikawa N."/>
        </authorList>
    </citation>
    <scope>NUCLEOTIDE SEQUENCE [LARGE SCALE GENOMIC DNA]</scope>
    <source>
        <strain evidence="1 2">NBRC 107625</strain>
    </source>
</reference>
<evidence type="ECO:0008006" key="3">
    <source>
        <dbReference type="Google" id="ProtNLM"/>
    </source>
</evidence>
<sequence>MIGLYFQVAFGLHGLLQRHAPTNTLLRAVRARTGSPWLPVATLLVGVGYFCATRTCVAIVESGGPGWMNLLVLLFGWNAIKLGISGTTGTGMQAWASLRAKASA</sequence>
<protein>
    <recommendedName>
        <fullName evidence="3">Sulfate permease</fullName>
    </recommendedName>
</protein>
<dbReference type="OrthoDB" id="4774131at2"/>